<comment type="caution">
    <text evidence="1">The sequence shown here is derived from an EMBL/GenBank/DDBJ whole genome shotgun (WGS) entry which is preliminary data.</text>
</comment>
<keyword evidence="2" id="KW-1185">Reference proteome</keyword>
<protein>
    <submittedName>
        <fullName evidence="1">Uncharacterized protein</fullName>
    </submittedName>
</protein>
<evidence type="ECO:0000313" key="2">
    <source>
        <dbReference type="Proteomes" id="UP000292136"/>
    </source>
</evidence>
<name>A0ABY0IKH2_9RHOO</name>
<proteinExistence type="predicted"/>
<gene>
    <name evidence="1" type="ORF">EV678_2856</name>
</gene>
<dbReference type="EMBL" id="SHKM01000003">
    <property type="protein sequence ID" value="RZT75670.1"/>
    <property type="molecule type" value="Genomic_DNA"/>
</dbReference>
<dbReference type="Proteomes" id="UP000292136">
    <property type="component" value="Unassembled WGS sequence"/>
</dbReference>
<organism evidence="1 2">
    <name type="scientific">Azospira oryzae</name>
    <dbReference type="NCBI Taxonomy" id="146939"/>
    <lineage>
        <taxon>Bacteria</taxon>
        <taxon>Pseudomonadati</taxon>
        <taxon>Pseudomonadota</taxon>
        <taxon>Betaproteobacteria</taxon>
        <taxon>Rhodocyclales</taxon>
        <taxon>Rhodocyclaceae</taxon>
        <taxon>Azospira</taxon>
    </lineage>
</organism>
<dbReference type="RefSeq" id="WP_014236764.1">
    <property type="nucleotide sequence ID" value="NZ_SHKM01000003.1"/>
</dbReference>
<evidence type="ECO:0000313" key="1">
    <source>
        <dbReference type="EMBL" id="RZT75670.1"/>
    </source>
</evidence>
<reference evidence="1 2" key="1">
    <citation type="submission" date="2019-02" db="EMBL/GenBank/DDBJ databases">
        <title>Genomic Encyclopedia of Type Strains, Phase IV (KMG-IV): sequencing the most valuable type-strain genomes for metagenomic binning, comparative biology and taxonomic classification.</title>
        <authorList>
            <person name="Goeker M."/>
        </authorList>
    </citation>
    <scope>NUCLEOTIDE SEQUENCE [LARGE SCALE GENOMIC DNA]</scope>
    <source>
        <strain evidence="1 2">DSM 21223</strain>
    </source>
</reference>
<sequence>MSMDIPEMPVDLRLAAVVHLLSSSALRGATPNKTEALRAHLRGLAAQADLNPYLKSALQEVLQGWEAVDCHPASTPVDFYPLVAPGAVTH</sequence>
<accession>A0ABY0IKH2</accession>